<protein>
    <submittedName>
        <fullName evidence="2">DUF4403 family protein</fullName>
    </submittedName>
</protein>
<organism evidence="2 3">
    <name type="scientific">Prosthecodimorpha staleyi</name>
    <dbReference type="NCBI Taxonomy" id="2840188"/>
    <lineage>
        <taxon>Bacteria</taxon>
        <taxon>Pseudomonadati</taxon>
        <taxon>Pseudomonadota</taxon>
        <taxon>Alphaproteobacteria</taxon>
        <taxon>Hyphomicrobiales</taxon>
        <taxon>Ancalomicrobiaceae</taxon>
        <taxon>Prosthecodimorpha</taxon>
    </lineage>
</organism>
<keyword evidence="1" id="KW-0472">Membrane</keyword>
<dbReference type="Proteomes" id="UP000766595">
    <property type="component" value="Unassembled WGS sequence"/>
</dbReference>
<proteinExistence type="predicted"/>
<accession>A0A947D607</accession>
<feature type="transmembrane region" description="Helical" evidence="1">
    <location>
        <begin position="12"/>
        <end position="29"/>
    </location>
</feature>
<name>A0A947D607_9HYPH</name>
<evidence type="ECO:0000313" key="3">
    <source>
        <dbReference type="Proteomes" id="UP000766595"/>
    </source>
</evidence>
<dbReference type="AlphaFoldDB" id="A0A947D607"/>
<gene>
    <name evidence="2" type="ORF">KL771_05220</name>
</gene>
<sequence>MSVGGRFPIRRAAILIAAIAVTGVAYGYWRAAQATYHGPPVTTEREDLPSGTSALVVPVTISLDDLQAKLNQQVPSRLHAVDEDRNACVPAKWVDECIVPNPFNGGCAKRFKTKVSPEIDCHIDGAVDRGTIAVAAGQGDRIAVTLPVSATIRVRGRGDIGKHIRETATGSVTASASVKADIGGDWTPTATVEADYAWTDRIGVDVLGFRITFASKVDPKIREAIESFKAKIPELLAKVDVRAMAERGWRAAHAVVQIGNAPDIWLRLAPRSVGFDGLRIEGRNLTTNIMLTGDSATFVGERPAAAEPTPLPTLQKSVPEPGFAFSVPVTADFPALATLAEKALKVGTRRDIEVPQVGTVAVTFRKVQIHQTTARRLAVGVTLDADAPSTLFDTRGTIWLTAAVTFDNQRKRVSLAEFDVFSSTDNAPVDLLAAILRADPVKAILRESLEYDFTALHAAALTKAGKAMTRQLSADAYVTGSVRSLDAERMAVGPDALVLVLSAKGNAEVRSGRLAAN</sequence>
<keyword evidence="1" id="KW-0812">Transmembrane</keyword>
<evidence type="ECO:0000313" key="2">
    <source>
        <dbReference type="EMBL" id="MBT9288837.1"/>
    </source>
</evidence>
<keyword evidence="3" id="KW-1185">Reference proteome</keyword>
<keyword evidence="1" id="KW-1133">Transmembrane helix</keyword>
<reference evidence="2 3" key="1">
    <citation type="submission" date="2021-06" db="EMBL/GenBank/DDBJ databases">
        <authorList>
            <person name="Grouzdev D.S."/>
            <person name="Koziaeva V."/>
        </authorList>
    </citation>
    <scope>NUCLEOTIDE SEQUENCE [LARGE SCALE GENOMIC DNA]</scope>
    <source>
        <strain evidence="2 3">22</strain>
    </source>
</reference>
<dbReference type="InterPro" id="IPR025515">
    <property type="entry name" value="DUF4403"/>
</dbReference>
<dbReference type="Pfam" id="PF14356">
    <property type="entry name" value="DUF4403"/>
    <property type="match status" value="1"/>
</dbReference>
<comment type="caution">
    <text evidence="2">The sequence shown here is derived from an EMBL/GenBank/DDBJ whole genome shotgun (WGS) entry which is preliminary data.</text>
</comment>
<dbReference type="RefSeq" id="WP_261967483.1">
    <property type="nucleotide sequence ID" value="NZ_JAHHZF010000002.1"/>
</dbReference>
<dbReference type="EMBL" id="JAHHZF010000002">
    <property type="protein sequence ID" value="MBT9288837.1"/>
    <property type="molecule type" value="Genomic_DNA"/>
</dbReference>
<evidence type="ECO:0000256" key="1">
    <source>
        <dbReference type="SAM" id="Phobius"/>
    </source>
</evidence>